<dbReference type="SUPFAM" id="SSF52200">
    <property type="entry name" value="Toll/Interleukin receptor TIR domain"/>
    <property type="match status" value="1"/>
</dbReference>
<evidence type="ECO:0000313" key="8">
    <source>
        <dbReference type="EnsemblPlants" id="AES76424"/>
    </source>
</evidence>
<dbReference type="PROSITE" id="PS50104">
    <property type="entry name" value="TIR"/>
    <property type="match status" value="1"/>
</dbReference>
<dbReference type="PaxDb" id="3880-AES76424"/>
<reference evidence="7" key="5">
    <citation type="journal article" date="2018" name="Nat. Plants">
        <title>Whole-genome landscape of Medicago truncatula symbiotic genes.</title>
        <authorList>
            <person name="Pecrix Y."/>
            <person name="Gamas P."/>
            <person name="Carrere S."/>
        </authorList>
    </citation>
    <scope>NUCLEOTIDE SEQUENCE</scope>
    <source>
        <tissue evidence="7">Leaves</tissue>
    </source>
</reference>
<dbReference type="InterPro" id="IPR036390">
    <property type="entry name" value="WH_DNA-bd_sf"/>
</dbReference>
<accession>G7KKS8</accession>
<dbReference type="HOGENOM" id="CLU_001561_2_1_1"/>
<dbReference type="SUPFAM" id="SSF52540">
    <property type="entry name" value="P-loop containing nucleoside triphosphate hydrolases"/>
    <property type="match status" value="1"/>
</dbReference>
<dbReference type="Gramene" id="rna37280">
    <property type="protein sequence ID" value="RHN52586.1"/>
    <property type="gene ID" value="gene37280"/>
</dbReference>
<dbReference type="EMBL" id="PSQE01000006">
    <property type="protein sequence ID" value="RHN52586.1"/>
    <property type="molecule type" value="Genomic_DNA"/>
</dbReference>
<name>G7KKS8_MEDTR</name>
<keyword evidence="1" id="KW-0433">Leucine-rich repeat</keyword>
<feature type="domain" description="TIR" evidence="5">
    <location>
        <begin position="11"/>
        <end position="180"/>
    </location>
</feature>
<evidence type="ECO:0000256" key="3">
    <source>
        <dbReference type="ARBA" id="ARBA00022821"/>
    </source>
</evidence>
<reference evidence="8" key="3">
    <citation type="submission" date="2015-04" db="UniProtKB">
        <authorList>
            <consortium name="EnsemblPlants"/>
        </authorList>
    </citation>
    <scope>IDENTIFICATION</scope>
    <source>
        <strain evidence="8">cv. Jemalong A17</strain>
    </source>
</reference>
<dbReference type="InterPro" id="IPR027417">
    <property type="entry name" value="P-loop_NTPase"/>
</dbReference>
<organism evidence="6 9">
    <name type="scientific">Medicago truncatula</name>
    <name type="common">Barrel medic</name>
    <name type="synonym">Medicago tribuloides</name>
    <dbReference type="NCBI Taxonomy" id="3880"/>
    <lineage>
        <taxon>Eukaryota</taxon>
        <taxon>Viridiplantae</taxon>
        <taxon>Streptophyta</taxon>
        <taxon>Embryophyta</taxon>
        <taxon>Tracheophyta</taxon>
        <taxon>Spermatophyta</taxon>
        <taxon>Magnoliopsida</taxon>
        <taxon>eudicotyledons</taxon>
        <taxon>Gunneridae</taxon>
        <taxon>Pentapetalae</taxon>
        <taxon>rosids</taxon>
        <taxon>fabids</taxon>
        <taxon>Fabales</taxon>
        <taxon>Fabaceae</taxon>
        <taxon>Papilionoideae</taxon>
        <taxon>50 kb inversion clade</taxon>
        <taxon>NPAAA clade</taxon>
        <taxon>Hologalegina</taxon>
        <taxon>IRL clade</taxon>
        <taxon>Trifolieae</taxon>
        <taxon>Medicago</taxon>
    </lineage>
</organism>
<dbReference type="FunFam" id="3.40.50.10140:FF:000007">
    <property type="entry name" value="Disease resistance protein (TIR-NBS-LRR class)"/>
    <property type="match status" value="1"/>
</dbReference>
<evidence type="ECO:0000259" key="5">
    <source>
        <dbReference type="PROSITE" id="PS50104"/>
    </source>
</evidence>
<dbReference type="Gene3D" id="1.10.8.430">
    <property type="entry name" value="Helical domain of apoptotic protease-activating factors"/>
    <property type="match status" value="1"/>
</dbReference>
<evidence type="ECO:0000256" key="4">
    <source>
        <dbReference type="ARBA" id="ARBA00023027"/>
    </source>
</evidence>
<sequence length="583" mass="66415">MADQQFSSTSYTYDVFISFEGFDTRNGFTGHLWKALNDIGILAFIDDTEFSRGEETKPAIFKAIHVSRIAIIVFSDNYAGSKFLLEELAFIVDNFQQSDNLRFIVPVYYNIEASHVRHQSGPFEAAFVKHEERFHENREKVLKWKTALSQVANLPGWHFDGVEYEHQFLQKIVKEISRRLDRAPLHVADYPVGLDSRLGEVFRHLELESHEVLTVGIYGIGGIGKTTLARAVYNTISDQFETSCFLSNIRKSSNTQSLAHLQNILLSEMTGLKDIQLKDTSKGISEIKHRLYRKKVLLILDDVDRLEQMEALAGGLDWFGPGSRVVITTRDRHLLAFRGVERRYEVQELNDVDALDLLSHKVFKQGIVDPNYTELLNRAVTYASGLPLALEVIGSSLFGLSVDQCEHALNQFKRILPKDIQKLLRVSFDALDQEVKNIFLDITCCFKGYALADVEQLLCARYGHDMKYHIKVLIDKSLINILDGKVTTTHPLIESMGKEIVREESPEDPGRRSRLWFSEDIVEVLKNNKGTSSIEIIHLDSPLIEDEEAIEWDGKAFKEMPNLKILLLENVISPQLPSIFQTV</sequence>
<dbReference type="InterPro" id="IPR042197">
    <property type="entry name" value="Apaf_helical"/>
</dbReference>
<dbReference type="OrthoDB" id="1357022at2759"/>
<dbReference type="PANTHER" id="PTHR11017:SF455">
    <property type="entry name" value="NB-ARC DOMAIN PROTEIN"/>
    <property type="match status" value="1"/>
</dbReference>
<dbReference type="EMBL" id="CM001222">
    <property type="protein sequence ID" value="AES76424.2"/>
    <property type="molecule type" value="Genomic_DNA"/>
</dbReference>
<evidence type="ECO:0000313" key="9">
    <source>
        <dbReference type="Proteomes" id="UP000002051"/>
    </source>
</evidence>
<dbReference type="InterPro" id="IPR044974">
    <property type="entry name" value="Disease_R_plants"/>
</dbReference>
<dbReference type="Pfam" id="PF23282">
    <property type="entry name" value="WHD_ROQ1"/>
    <property type="match status" value="1"/>
</dbReference>
<gene>
    <name evidence="8" type="primary">11415077</name>
    <name evidence="6" type="ordered locus">MTR_6g078490</name>
    <name evidence="7" type="ORF">MtrunA17_Chr6g0482161</name>
</gene>
<dbReference type="PRINTS" id="PR00364">
    <property type="entry name" value="DISEASERSIST"/>
</dbReference>
<dbReference type="SMART" id="SM00255">
    <property type="entry name" value="TIR"/>
    <property type="match status" value="1"/>
</dbReference>
<dbReference type="GO" id="GO:0003677">
    <property type="term" value="F:DNA binding"/>
    <property type="evidence" value="ECO:0007669"/>
    <property type="project" value="UniProtKB-KW"/>
</dbReference>
<evidence type="ECO:0000256" key="1">
    <source>
        <dbReference type="ARBA" id="ARBA00022614"/>
    </source>
</evidence>
<dbReference type="Gene3D" id="3.40.50.300">
    <property type="entry name" value="P-loop containing nucleotide triphosphate hydrolases"/>
    <property type="match status" value="1"/>
</dbReference>
<dbReference type="Pfam" id="PF00931">
    <property type="entry name" value="NB-ARC"/>
    <property type="match status" value="1"/>
</dbReference>
<dbReference type="Pfam" id="PF01582">
    <property type="entry name" value="TIR"/>
    <property type="match status" value="1"/>
</dbReference>
<dbReference type="InterPro" id="IPR035897">
    <property type="entry name" value="Toll_tir_struct_dom_sf"/>
</dbReference>
<dbReference type="EnsemblPlants" id="AES76424">
    <property type="protein sequence ID" value="AES76424"/>
    <property type="gene ID" value="MTR_6g078490"/>
</dbReference>
<reference evidence="6 9" key="2">
    <citation type="journal article" date="2014" name="BMC Genomics">
        <title>An improved genome release (version Mt4.0) for the model legume Medicago truncatula.</title>
        <authorList>
            <person name="Tang H."/>
            <person name="Krishnakumar V."/>
            <person name="Bidwell S."/>
            <person name="Rosen B."/>
            <person name="Chan A."/>
            <person name="Zhou S."/>
            <person name="Gentzbittel L."/>
            <person name="Childs K.L."/>
            <person name="Yandell M."/>
            <person name="Gundlach H."/>
            <person name="Mayer K.F."/>
            <person name="Schwartz D.C."/>
            <person name="Town C.D."/>
        </authorList>
    </citation>
    <scope>GENOME REANNOTATION</scope>
    <source>
        <strain evidence="8 9">cv. Jemalong A17</strain>
    </source>
</reference>
<keyword evidence="4" id="KW-0520">NAD</keyword>
<dbReference type="PANTHER" id="PTHR11017">
    <property type="entry name" value="LEUCINE-RICH REPEAT-CONTAINING PROTEIN"/>
    <property type="match status" value="1"/>
</dbReference>
<dbReference type="InterPro" id="IPR002182">
    <property type="entry name" value="NB-ARC"/>
</dbReference>
<reference evidence="10" key="4">
    <citation type="journal article" date="2018" name="Nat. Plants">
        <title>Whole-genome landscape of Medicago truncatula symbiotic genes.</title>
        <authorList>
            <person name="Pecrix Y."/>
            <person name="Staton S.E."/>
            <person name="Sallet E."/>
            <person name="Lelandais-Briere C."/>
            <person name="Moreau S."/>
            <person name="Carrere S."/>
            <person name="Blein T."/>
            <person name="Jardinaud M.F."/>
            <person name="Latrasse D."/>
            <person name="Zouine M."/>
            <person name="Zahm M."/>
            <person name="Kreplak J."/>
            <person name="Mayjonade B."/>
            <person name="Satge C."/>
            <person name="Perez M."/>
            <person name="Cauet S."/>
            <person name="Marande W."/>
            <person name="Chantry-Darmon C."/>
            <person name="Lopez-Roques C."/>
            <person name="Bouchez O."/>
            <person name="Berard A."/>
            <person name="Debelle F."/>
            <person name="Munos S."/>
            <person name="Bendahmane A."/>
            <person name="Berges H."/>
            <person name="Niebel A."/>
            <person name="Buitink J."/>
            <person name="Frugier F."/>
            <person name="Benhamed M."/>
            <person name="Crespi M."/>
            <person name="Gouzy J."/>
            <person name="Gamas P."/>
        </authorList>
    </citation>
    <scope>NUCLEOTIDE SEQUENCE [LARGE SCALE GENOMIC DNA]</scope>
    <source>
        <strain evidence="10">cv. Jemalong A17</strain>
    </source>
</reference>
<evidence type="ECO:0000313" key="6">
    <source>
        <dbReference type="EMBL" id="AES76424.2"/>
    </source>
</evidence>
<dbReference type="GO" id="GO:0043531">
    <property type="term" value="F:ADP binding"/>
    <property type="evidence" value="ECO:0007669"/>
    <property type="project" value="InterPro"/>
</dbReference>
<dbReference type="SMART" id="SM00382">
    <property type="entry name" value="AAA"/>
    <property type="match status" value="1"/>
</dbReference>
<dbReference type="InterPro" id="IPR058192">
    <property type="entry name" value="WHD_ROQ1-like"/>
</dbReference>
<keyword evidence="9" id="KW-1185">Reference proteome</keyword>
<accession>A0A0C3VYH6</accession>
<evidence type="ECO:0000313" key="7">
    <source>
        <dbReference type="EMBL" id="RHN52586.1"/>
    </source>
</evidence>
<dbReference type="InterPro" id="IPR000157">
    <property type="entry name" value="TIR_dom"/>
</dbReference>
<reference evidence="6 9" key="1">
    <citation type="journal article" date="2011" name="Nature">
        <title>The Medicago genome provides insight into the evolution of rhizobial symbioses.</title>
        <authorList>
            <person name="Young N.D."/>
            <person name="Debelle F."/>
            <person name="Oldroyd G.E."/>
            <person name="Geurts R."/>
            <person name="Cannon S.B."/>
            <person name="Udvardi M.K."/>
            <person name="Benedito V.A."/>
            <person name="Mayer K.F."/>
            <person name="Gouzy J."/>
            <person name="Schoof H."/>
            <person name="Van de Peer Y."/>
            <person name="Proost S."/>
            <person name="Cook D.R."/>
            <person name="Meyers B.C."/>
            <person name="Spannagl M."/>
            <person name="Cheung F."/>
            <person name="De Mita S."/>
            <person name="Krishnakumar V."/>
            <person name="Gundlach H."/>
            <person name="Zhou S."/>
            <person name="Mudge J."/>
            <person name="Bharti A.K."/>
            <person name="Murray J.D."/>
            <person name="Naoumkina M.A."/>
            <person name="Rosen B."/>
            <person name="Silverstein K.A."/>
            <person name="Tang H."/>
            <person name="Rombauts S."/>
            <person name="Zhao P.X."/>
            <person name="Zhou P."/>
            <person name="Barbe V."/>
            <person name="Bardou P."/>
            <person name="Bechner M."/>
            <person name="Bellec A."/>
            <person name="Berger A."/>
            <person name="Berges H."/>
            <person name="Bidwell S."/>
            <person name="Bisseling T."/>
            <person name="Choisne N."/>
            <person name="Couloux A."/>
            <person name="Denny R."/>
            <person name="Deshpande S."/>
            <person name="Dai X."/>
            <person name="Doyle J.J."/>
            <person name="Dudez A.M."/>
            <person name="Farmer A.D."/>
            <person name="Fouteau S."/>
            <person name="Franken C."/>
            <person name="Gibelin C."/>
            <person name="Gish J."/>
            <person name="Goldstein S."/>
            <person name="Gonzalez A.J."/>
            <person name="Green P.J."/>
            <person name="Hallab A."/>
            <person name="Hartog M."/>
            <person name="Hua A."/>
            <person name="Humphray S.J."/>
            <person name="Jeong D.H."/>
            <person name="Jing Y."/>
            <person name="Jocker A."/>
            <person name="Kenton S.M."/>
            <person name="Kim D.J."/>
            <person name="Klee K."/>
            <person name="Lai H."/>
            <person name="Lang C."/>
            <person name="Lin S."/>
            <person name="Macmil S.L."/>
            <person name="Magdelenat G."/>
            <person name="Matthews L."/>
            <person name="McCorrison J."/>
            <person name="Monaghan E.L."/>
            <person name="Mun J.H."/>
            <person name="Najar F.Z."/>
            <person name="Nicholson C."/>
            <person name="Noirot C."/>
            <person name="O'Bleness M."/>
            <person name="Paule C.R."/>
            <person name="Poulain J."/>
            <person name="Prion F."/>
            <person name="Qin B."/>
            <person name="Qu C."/>
            <person name="Retzel E.F."/>
            <person name="Riddle C."/>
            <person name="Sallet E."/>
            <person name="Samain S."/>
            <person name="Samson N."/>
            <person name="Sanders I."/>
            <person name="Saurat O."/>
            <person name="Scarpelli C."/>
            <person name="Schiex T."/>
            <person name="Segurens B."/>
            <person name="Severin A.J."/>
            <person name="Sherrier D.J."/>
            <person name="Shi R."/>
            <person name="Sims S."/>
            <person name="Singer S.R."/>
            <person name="Sinharoy S."/>
            <person name="Sterck L."/>
            <person name="Viollet A."/>
            <person name="Wang B.B."/>
            <person name="Wang K."/>
            <person name="Wang M."/>
            <person name="Wang X."/>
            <person name="Warfsmann J."/>
            <person name="Weissenbach J."/>
            <person name="White D.D."/>
            <person name="White J.D."/>
            <person name="Wiley G.B."/>
            <person name="Wincker P."/>
            <person name="Xing Y."/>
            <person name="Yang L."/>
            <person name="Yao Z."/>
            <person name="Ying F."/>
            <person name="Zhai J."/>
            <person name="Zhou L."/>
            <person name="Zuber A."/>
            <person name="Denarie J."/>
            <person name="Dixon R.A."/>
            <person name="May G.D."/>
            <person name="Schwartz D.C."/>
            <person name="Rogers J."/>
            <person name="Quetier F."/>
            <person name="Town C.D."/>
            <person name="Roe B.A."/>
        </authorList>
    </citation>
    <scope>NUCLEOTIDE SEQUENCE [LARGE SCALE GENOMIC DNA]</scope>
    <source>
        <strain evidence="6">A17</strain>
        <strain evidence="8 9">cv. Jemalong A17</strain>
    </source>
</reference>
<proteinExistence type="predicted"/>
<dbReference type="SUPFAM" id="SSF46785">
    <property type="entry name" value="Winged helix' DNA-binding domain"/>
    <property type="match status" value="1"/>
</dbReference>
<dbReference type="Proteomes" id="UP000265566">
    <property type="component" value="Chromosome 6"/>
</dbReference>
<dbReference type="GO" id="GO:0006952">
    <property type="term" value="P:defense response"/>
    <property type="evidence" value="ECO:0007669"/>
    <property type="project" value="UniProtKB-KW"/>
</dbReference>
<evidence type="ECO:0000313" key="10">
    <source>
        <dbReference type="Proteomes" id="UP000265566"/>
    </source>
</evidence>
<evidence type="ECO:0000256" key="2">
    <source>
        <dbReference type="ARBA" id="ARBA00022737"/>
    </source>
</evidence>
<dbReference type="InterPro" id="IPR003593">
    <property type="entry name" value="AAA+_ATPase"/>
</dbReference>
<keyword evidence="2" id="KW-0677">Repeat</keyword>
<dbReference type="GO" id="GO:0007165">
    <property type="term" value="P:signal transduction"/>
    <property type="evidence" value="ECO:0007669"/>
    <property type="project" value="InterPro"/>
</dbReference>
<dbReference type="Proteomes" id="UP000002051">
    <property type="component" value="Chromosome 6"/>
</dbReference>
<keyword evidence="3" id="KW-0611">Plant defense</keyword>
<dbReference type="AlphaFoldDB" id="G7KKS8"/>
<protein>
    <submittedName>
        <fullName evidence="6">NB-ARC domain protein</fullName>
    </submittedName>
    <submittedName>
        <fullName evidence="7">Putative TIR domain, winged helix-turn-helix DNA-binding domain-containing protein</fullName>
    </submittedName>
</protein>
<dbReference type="Gene3D" id="3.40.50.10140">
    <property type="entry name" value="Toll/interleukin-1 receptor homology (TIR) domain"/>
    <property type="match status" value="1"/>
</dbReference>
<keyword evidence="7" id="KW-0238">DNA-binding</keyword>